<dbReference type="PANTHER" id="PTHR43605:SF10">
    <property type="entry name" value="ACYL-COA SYNTHETASE MEDIUM CHAIN FAMILY MEMBER 3"/>
    <property type="match status" value="1"/>
</dbReference>
<dbReference type="eggNOG" id="COG0365">
    <property type="taxonomic scope" value="Bacteria"/>
</dbReference>
<evidence type="ECO:0000256" key="3">
    <source>
        <dbReference type="ARBA" id="ARBA00022741"/>
    </source>
</evidence>
<dbReference type="PROSITE" id="PS00455">
    <property type="entry name" value="AMP_BINDING"/>
    <property type="match status" value="1"/>
</dbReference>
<dbReference type="Gene3D" id="3.30.300.30">
    <property type="match status" value="1"/>
</dbReference>
<dbReference type="SUPFAM" id="SSF56801">
    <property type="entry name" value="Acetyl-CoA synthetase-like"/>
    <property type="match status" value="1"/>
</dbReference>
<dbReference type="GO" id="GO:0004321">
    <property type="term" value="F:fatty-acyl-CoA synthase activity"/>
    <property type="evidence" value="ECO:0007669"/>
    <property type="project" value="TreeGrafter"/>
</dbReference>
<dbReference type="EMBL" id="CP002271">
    <property type="protein sequence ID" value="ADO74811.1"/>
    <property type="molecule type" value="Genomic_DNA"/>
</dbReference>
<keyword evidence="3" id="KW-0547">Nucleotide-binding</keyword>
<name>E3FXL6_STIAD</name>
<organism evidence="7 8">
    <name type="scientific">Stigmatella aurantiaca (strain DW4/3-1)</name>
    <dbReference type="NCBI Taxonomy" id="378806"/>
    <lineage>
        <taxon>Bacteria</taxon>
        <taxon>Pseudomonadati</taxon>
        <taxon>Myxococcota</taxon>
        <taxon>Myxococcia</taxon>
        <taxon>Myxococcales</taxon>
        <taxon>Cystobacterineae</taxon>
        <taxon>Archangiaceae</taxon>
        <taxon>Stigmatella</taxon>
    </lineage>
</organism>
<dbReference type="InterPro" id="IPR051087">
    <property type="entry name" value="Mitochondrial_ACSM"/>
</dbReference>
<evidence type="ECO:0000256" key="1">
    <source>
        <dbReference type="ARBA" id="ARBA00006432"/>
    </source>
</evidence>
<proteinExistence type="inferred from homology"/>
<dbReference type="GO" id="GO:0005524">
    <property type="term" value="F:ATP binding"/>
    <property type="evidence" value="ECO:0007669"/>
    <property type="project" value="UniProtKB-KW"/>
</dbReference>
<dbReference type="KEGG" id="sur:STAUR_7055"/>
<dbReference type="GO" id="GO:0015645">
    <property type="term" value="F:fatty acid ligase activity"/>
    <property type="evidence" value="ECO:0007669"/>
    <property type="project" value="TreeGrafter"/>
</dbReference>
<dbReference type="InterPro" id="IPR025110">
    <property type="entry name" value="AMP-bd_C"/>
</dbReference>
<dbReference type="InterPro" id="IPR020845">
    <property type="entry name" value="AMP-binding_CS"/>
</dbReference>
<dbReference type="FunFam" id="3.30.300.30:FF:000005">
    <property type="entry name" value="Acyl-coenzyme A synthetase ACSM5, mitochondrial"/>
    <property type="match status" value="1"/>
</dbReference>
<dbReference type="PANTHER" id="PTHR43605">
    <property type="entry name" value="ACYL-COENZYME A SYNTHETASE"/>
    <property type="match status" value="1"/>
</dbReference>
<evidence type="ECO:0000256" key="2">
    <source>
        <dbReference type="ARBA" id="ARBA00022598"/>
    </source>
</evidence>
<dbReference type="STRING" id="378806.STAUR_7055"/>
<feature type="domain" description="AMP-dependent synthetase/ligase" evidence="5">
    <location>
        <begin position="49"/>
        <end position="418"/>
    </location>
</feature>
<dbReference type="Pfam" id="PF00501">
    <property type="entry name" value="AMP-binding"/>
    <property type="match status" value="1"/>
</dbReference>
<feature type="domain" description="AMP-binding enzyme C-terminal" evidence="6">
    <location>
        <begin position="468"/>
        <end position="546"/>
    </location>
</feature>
<keyword evidence="4" id="KW-0067">ATP-binding</keyword>
<dbReference type="Gene3D" id="3.40.50.12780">
    <property type="entry name" value="N-terminal domain of ligase-like"/>
    <property type="match status" value="1"/>
</dbReference>
<dbReference type="AlphaFoldDB" id="E3FXL6"/>
<dbReference type="GO" id="GO:0016405">
    <property type="term" value="F:CoA-ligase activity"/>
    <property type="evidence" value="ECO:0007669"/>
    <property type="project" value="UniProtKB-ARBA"/>
</dbReference>
<dbReference type="InterPro" id="IPR042099">
    <property type="entry name" value="ANL_N_sf"/>
</dbReference>
<accession>E3FXL6</accession>
<dbReference type="GO" id="GO:0006633">
    <property type="term" value="P:fatty acid biosynthetic process"/>
    <property type="evidence" value="ECO:0007669"/>
    <property type="project" value="TreeGrafter"/>
</dbReference>
<protein>
    <submittedName>
        <fullName evidence="7">AMP-binding protein</fullName>
    </submittedName>
</protein>
<comment type="similarity">
    <text evidence="1">Belongs to the ATP-dependent AMP-binding enzyme family.</text>
</comment>
<dbReference type="Proteomes" id="UP000001351">
    <property type="component" value="Chromosome"/>
</dbReference>
<evidence type="ECO:0000313" key="7">
    <source>
        <dbReference type="EMBL" id="ADO74811.1"/>
    </source>
</evidence>
<evidence type="ECO:0000256" key="4">
    <source>
        <dbReference type="ARBA" id="ARBA00022840"/>
    </source>
</evidence>
<gene>
    <name evidence="7" type="ordered locus">STAUR_7055</name>
</gene>
<evidence type="ECO:0000259" key="5">
    <source>
        <dbReference type="Pfam" id="PF00501"/>
    </source>
</evidence>
<dbReference type="InterPro" id="IPR000873">
    <property type="entry name" value="AMP-dep_synth/lig_dom"/>
</dbReference>
<reference evidence="7 8" key="1">
    <citation type="journal article" date="2011" name="Mol. Biol. Evol.">
        <title>Comparative genomic analysis of fruiting body formation in Myxococcales.</title>
        <authorList>
            <person name="Huntley S."/>
            <person name="Hamann N."/>
            <person name="Wegener-Feldbrugge S."/>
            <person name="Treuner-Lange A."/>
            <person name="Kube M."/>
            <person name="Reinhardt R."/>
            <person name="Klages S."/>
            <person name="Muller R."/>
            <person name="Ronning C.M."/>
            <person name="Nierman W.C."/>
            <person name="Sogaard-Andersen L."/>
        </authorList>
    </citation>
    <scope>NUCLEOTIDE SEQUENCE [LARGE SCALE GENOMIC DNA]</scope>
    <source>
        <strain evidence="7 8">DW4/3-1</strain>
    </source>
</reference>
<evidence type="ECO:0000259" key="6">
    <source>
        <dbReference type="Pfam" id="PF13193"/>
    </source>
</evidence>
<evidence type="ECO:0000313" key="8">
    <source>
        <dbReference type="Proteomes" id="UP000001351"/>
    </source>
</evidence>
<keyword evidence="8" id="KW-1185">Reference proteome</keyword>
<dbReference type="InterPro" id="IPR045851">
    <property type="entry name" value="AMP-bd_C_sf"/>
</dbReference>
<sequence length="557" mass="61590">MGACHAFPSIEGAIMSSASPRNMTDYEAVYRSFRWERPEHFNFATDVIDVQASGRPEALALLWSDEGGQARRFTFAELRRHSLQAARFLTDLGLRRGDRVFVLMPRIPEWWFIVLGCMRAGIVFMPGTPMLTAKDIRYRLAAAEARAVITEASCLERFEGLVGTGQVKHWIALGEVPSPWIRYAPEEGTATDGVSFEPTRADEPMLLYFTSGTTGMPKMVLHTHASYGLGHTVTGRYWLDLTPEDRHLTLSDTGWAKCAWGKLFGPWSQGACNVVYDYRGRFDAPRILKMLETQRVTTFCAPPTAWRALVLQDLSKYDLSAIRHAVSAGEPLNPEVIDSWKAATGLHIREGYGQTETVVVVGMFPALEPRVGSMGKPSPGFTVSVIDEQGQEVGPGQEGDIAVRVAPERPVGLFQGYLQDDAANEACRRGDWYVTGDRAVKDADGYFYFVGRADDVIKTSGYRVGPFEVESALIEHAAVAESAVIGVPDERIGQRIKAYVVLAPGYTGSPALATELQEHVKRTTAAYKYPREIEFVTELPKTVSGKIRRAELRGSAR</sequence>
<dbReference type="Pfam" id="PF13193">
    <property type="entry name" value="AMP-binding_C"/>
    <property type="match status" value="1"/>
</dbReference>
<keyword evidence="2" id="KW-0436">Ligase</keyword>
<dbReference type="HOGENOM" id="CLU_000022_59_10_7"/>
<dbReference type="GO" id="GO:0006637">
    <property type="term" value="P:acyl-CoA metabolic process"/>
    <property type="evidence" value="ECO:0007669"/>
    <property type="project" value="TreeGrafter"/>
</dbReference>